<gene>
    <name evidence="4" type="ORF">ACFSKX_04425</name>
</gene>
<accession>A0ABW5ECG8</accession>
<dbReference type="EMBL" id="JBHUJD010000004">
    <property type="protein sequence ID" value="MFD2309655.1"/>
    <property type="molecule type" value="Genomic_DNA"/>
</dbReference>
<dbReference type="SUPFAM" id="SSF53474">
    <property type="entry name" value="alpha/beta-Hydrolases"/>
    <property type="match status" value="1"/>
</dbReference>
<dbReference type="InterPro" id="IPR029058">
    <property type="entry name" value="AB_hydrolase_fold"/>
</dbReference>
<dbReference type="PANTHER" id="PTHR22946">
    <property type="entry name" value="DIENELACTONE HYDROLASE DOMAIN-CONTAINING PROTEIN-RELATED"/>
    <property type="match status" value="1"/>
</dbReference>
<evidence type="ECO:0000256" key="1">
    <source>
        <dbReference type="ARBA" id="ARBA00022801"/>
    </source>
</evidence>
<organism evidence="4 5">
    <name type="scientific">Microbulbifer halophilus</name>
    <dbReference type="NCBI Taxonomy" id="453963"/>
    <lineage>
        <taxon>Bacteria</taxon>
        <taxon>Pseudomonadati</taxon>
        <taxon>Pseudomonadota</taxon>
        <taxon>Gammaproteobacteria</taxon>
        <taxon>Cellvibrionales</taxon>
        <taxon>Microbulbiferaceae</taxon>
        <taxon>Microbulbifer</taxon>
    </lineage>
</organism>
<evidence type="ECO:0000313" key="5">
    <source>
        <dbReference type="Proteomes" id="UP001597425"/>
    </source>
</evidence>
<sequence>MYRVFLLLTVLLSAQVLATTDDNRGELEDVVEEGSVEAFVAKAITHAKATVKDTSLEAISDALRPYDKAYFPASEQPLPTVLFFHGCSGPTASHEQDWAKRFNDAGIGLVAVDSYKGRGIEWRQACDFKVMTPWQRSADILATIEDIKADPRVDADQLYLAGFSHGAVTIWAALAQASTRTPPIGLPEWPEVGFEQHVQGAFMFYGTCMQPWTTDVDAAMFLGTDDRYIEEETCQAYEPKHPQQAGALTVKIYPGATHTFDHANPNRANIEAGSKYDPDATEDAWKTMLKMIEGNR</sequence>
<evidence type="ECO:0000256" key="2">
    <source>
        <dbReference type="SAM" id="SignalP"/>
    </source>
</evidence>
<dbReference type="Proteomes" id="UP001597425">
    <property type="component" value="Unassembled WGS sequence"/>
</dbReference>
<feature type="domain" description="Dienelactone hydrolase" evidence="3">
    <location>
        <begin position="196"/>
        <end position="292"/>
    </location>
</feature>
<dbReference type="PANTHER" id="PTHR22946:SF9">
    <property type="entry name" value="POLYKETIDE TRANSFERASE AF380"/>
    <property type="match status" value="1"/>
</dbReference>
<name>A0ABW5ECG8_9GAMM</name>
<keyword evidence="2" id="KW-0732">Signal</keyword>
<dbReference type="RefSeq" id="WP_265720214.1">
    <property type="nucleotide sequence ID" value="NZ_JAPIVK010000002.1"/>
</dbReference>
<evidence type="ECO:0000259" key="3">
    <source>
        <dbReference type="Pfam" id="PF01738"/>
    </source>
</evidence>
<comment type="caution">
    <text evidence="4">The sequence shown here is derived from an EMBL/GenBank/DDBJ whole genome shotgun (WGS) entry which is preliminary data.</text>
</comment>
<dbReference type="GO" id="GO:0016787">
    <property type="term" value="F:hydrolase activity"/>
    <property type="evidence" value="ECO:0007669"/>
    <property type="project" value="UniProtKB-KW"/>
</dbReference>
<dbReference type="EC" id="3.1.-.-" evidence="4"/>
<dbReference type="InterPro" id="IPR002925">
    <property type="entry name" value="Dienelactn_hydro"/>
</dbReference>
<protein>
    <submittedName>
        <fullName evidence="4">Dienelactone hydrolase family protein</fullName>
        <ecNumber evidence="4">3.1.-.-</ecNumber>
    </submittedName>
</protein>
<feature type="chain" id="PRO_5047227182" evidence="2">
    <location>
        <begin position="19"/>
        <end position="296"/>
    </location>
</feature>
<proteinExistence type="predicted"/>
<evidence type="ECO:0000313" key="4">
    <source>
        <dbReference type="EMBL" id="MFD2309655.1"/>
    </source>
</evidence>
<keyword evidence="1 4" id="KW-0378">Hydrolase</keyword>
<feature type="signal peptide" evidence="2">
    <location>
        <begin position="1"/>
        <end position="18"/>
    </location>
</feature>
<dbReference type="Pfam" id="PF01738">
    <property type="entry name" value="DLH"/>
    <property type="match status" value="2"/>
</dbReference>
<dbReference type="InterPro" id="IPR050261">
    <property type="entry name" value="FrsA_esterase"/>
</dbReference>
<keyword evidence="5" id="KW-1185">Reference proteome</keyword>
<dbReference type="Gene3D" id="3.40.50.1820">
    <property type="entry name" value="alpha/beta hydrolase"/>
    <property type="match status" value="1"/>
</dbReference>
<reference evidence="5" key="1">
    <citation type="journal article" date="2019" name="Int. J. Syst. Evol. Microbiol.">
        <title>The Global Catalogue of Microorganisms (GCM) 10K type strain sequencing project: providing services to taxonomists for standard genome sequencing and annotation.</title>
        <authorList>
            <consortium name="The Broad Institute Genomics Platform"/>
            <consortium name="The Broad Institute Genome Sequencing Center for Infectious Disease"/>
            <person name="Wu L."/>
            <person name="Ma J."/>
        </authorList>
    </citation>
    <scope>NUCLEOTIDE SEQUENCE [LARGE SCALE GENOMIC DNA]</scope>
    <source>
        <strain evidence="5">KCTC 12848</strain>
    </source>
</reference>
<feature type="domain" description="Dienelactone hydrolase" evidence="3">
    <location>
        <begin position="72"/>
        <end position="172"/>
    </location>
</feature>